<dbReference type="EMBL" id="JARGYC010000022">
    <property type="protein sequence ID" value="MDF0601103.1"/>
    <property type="molecule type" value="Genomic_DNA"/>
</dbReference>
<dbReference type="SUPFAM" id="SSF56219">
    <property type="entry name" value="DNase I-like"/>
    <property type="match status" value="1"/>
</dbReference>
<comment type="caution">
    <text evidence="3">The sequence shown here is derived from an EMBL/GenBank/DDBJ whole genome shotgun (WGS) entry which is preliminary data.</text>
</comment>
<protein>
    <submittedName>
        <fullName evidence="3">Endonuclease/exonuclease/phosphatase family protein</fullName>
    </submittedName>
</protein>
<evidence type="ECO:0000313" key="3">
    <source>
        <dbReference type="EMBL" id="MDF0601103.1"/>
    </source>
</evidence>
<keyword evidence="4" id="KW-1185">Reference proteome</keyword>
<feature type="domain" description="Endonuclease/exonuclease/phosphatase" evidence="2">
    <location>
        <begin position="17"/>
        <end position="314"/>
    </location>
</feature>
<accession>A0AAE3T8U5</accession>
<dbReference type="RefSeq" id="WP_275567243.1">
    <property type="nucleotide sequence ID" value="NZ_JARGYC010000022.1"/>
</dbReference>
<evidence type="ECO:0000313" key="4">
    <source>
        <dbReference type="Proteomes" id="UP001220964"/>
    </source>
</evidence>
<dbReference type="InterPro" id="IPR005135">
    <property type="entry name" value="Endo/exonuclease/phosphatase"/>
</dbReference>
<name>A0AAE3T8U5_9RHOB</name>
<dbReference type="GO" id="GO:0004519">
    <property type="term" value="F:endonuclease activity"/>
    <property type="evidence" value="ECO:0007669"/>
    <property type="project" value="UniProtKB-KW"/>
</dbReference>
<gene>
    <name evidence="3" type="ORF">P1J78_10205</name>
</gene>
<dbReference type="Gene3D" id="3.60.10.10">
    <property type="entry name" value="Endonuclease/exonuclease/phosphatase"/>
    <property type="match status" value="1"/>
</dbReference>
<dbReference type="InterPro" id="IPR036691">
    <property type="entry name" value="Endo/exonu/phosph_ase_sf"/>
</dbReference>
<evidence type="ECO:0000259" key="2">
    <source>
        <dbReference type="Pfam" id="PF03372"/>
    </source>
</evidence>
<keyword evidence="3" id="KW-0378">Hydrolase</keyword>
<dbReference type="AlphaFoldDB" id="A0AAE3T8U5"/>
<keyword evidence="3" id="KW-0255">Endonuclease</keyword>
<keyword evidence="3" id="KW-0540">Nuclease</keyword>
<evidence type="ECO:0000256" key="1">
    <source>
        <dbReference type="SAM" id="MobiDB-lite"/>
    </source>
</evidence>
<feature type="region of interest" description="Disordered" evidence="1">
    <location>
        <begin position="266"/>
        <end position="289"/>
    </location>
</feature>
<proteinExistence type="predicted"/>
<dbReference type="Pfam" id="PF03372">
    <property type="entry name" value="Exo_endo_phos"/>
    <property type="match status" value="1"/>
</dbReference>
<dbReference type="Proteomes" id="UP001220964">
    <property type="component" value="Unassembled WGS sequence"/>
</dbReference>
<organism evidence="3 4">
    <name type="scientific">Psychromarinibacter sediminicola</name>
    <dbReference type="NCBI Taxonomy" id="3033385"/>
    <lineage>
        <taxon>Bacteria</taxon>
        <taxon>Pseudomonadati</taxon>
        <taxon>Pseudomonadota</taxon>
        <taxon>Alphaproteobacteria</taxon>
        <taxon>Rhodobacterales</taxon>
        <taxon>Paracoccaceae</taxon>
        <taxon>Psychromarinibacter</taxon>
    </lineage>
</organism>
<sequence length="343" mass="36359">MQRRGPGLLLRDIERGEDPDVAAVVDTIAHNSPDILLLTGFDWDHGLAAARALEARLDAAGAGYPYLFARRPNSGLATGLDMDGDGRTGGPRDAQGFGWYAGQGAMVLLSRLPVRAAAARDFSAVRWRDFPGALLPEVDGHPFPSETALAAQRLSTTGHWDVPVTLPDGGALHLLCFYAGPPIFDGPEDRNGRRNHDEVAFWSAYLDGALPQPAPATPVVVLGNANLDPADGEGRRAAISDLLAHARLQDPAPASAGAAEAARLDDGVNAGQSGDPARDTADWSDTDGPGNLRVSYVLPDARLSVAGAGVVWPAKDDPLRRLIEGEDLPRHRLVWVDLEVPAR</sequence>
<reference evidence="3" key="1">
    <citation type="submission" date="2023-03" db="EMBL/GenBank/DDBJ databases">
        <title>Multiphase analysis and comparison of six strains from genera Psychromarinibacter, Lutimaribacter, and Maritimibacter, including a novel species: Psychromarinibacter sediminicola sp. nov.</title>
        <authorList>
            <person name="Wang Y.-H."/>
            <person name="Ye M.-Q."/>
            <person name="Du Z.-J."/>
        </authorList>
    </citation>
    <scope>NUCLEOTIDE SEQUENCE</scope>
    <source>
        <strain evidence="3">C21-152</strain>
    </source>
</reference>